<dbReference type="STRING" id="2711.A0A067EYF1"/>
<proteinExistence type="predicted"/>
<dbReference type="GO" id="GO:0003735">
    <property type="term" value="F:structural constituent of ribosome"/>
    <property type="evidence" value="ECO:0000318"/>
    <property type="project" value="GO_Central"/>
</dbReference>
<dbReference type="InterPro" id="IPR013025">
    <property type="entry name" value="Ribosomal_uL23-like"/>
</dbReference>
<name>A0A067EYF1_CITSI</name>
<dbReference type="InterPro" id="IPR012678">
    <property type="entry name" value="Ribosomal_uL23/eL15/eS24_sf"/>
</dbReference>
<gene>
    <name evidence="4" type="ORF">CISIN_1g044569mg</name>
</gene>
<evidence type="ECO:0000313" key="4">
    <source>
        <dbReference type="EMBL" id="KDO58900.1"/>
    </source>
</evidence>
<evidence type="ECO:0000256" key="1">
    <source>
        <dbReference type="ARBA" id="ARBA00022980"/>
    </source>
</evidence>
<feature type="region of interest" description="Disordered" evidence="3">
    <location>
        <begin position="1"/>
        <end position="37"/>
    </location>
</feature>
<accession>A0A067EYF1</accession>
<keyword evidence="1" id="KW-0689">Ribosomal protein</keyword>
<dbReference type="Proteomes" id="UP000027120">
    <property type="component" value="Unassembled WGS sequence"/>
</dbReference>
<dbReference type="GO" id="GO:0032543">
    <property type="term" value="P:mitochondrial translation"/>
    <property type="evidence" value="ECO:0000318"/>
    <property type="project" value="GO_Central"/>
</dbReference>
<protein>
    <submittedName>
        <fullName evidence="4">Uncharacterized protein</fullName>
    </submittedName>
</protein>
<dbReference type="EMBL" id="KK784943">
    <property type="protein sequence ID" value="KDO58900.1"/>
    <property type="molecule type" value="Genomic_DNA"/>
</dbReference>
<keyword evidence="2" id="KW-0687">Ribonucleoprotein</keyword>
<dbReference type="SMR" id="A0A067EYF1"/>
<dbReference type="SUPFAM" id="SSF54189">
    <property type="entry name" value="Ribosomal proteins S24e, L23 and L15e"/>
    <property type="match status" value="1"/>
</dbReference>
<dbReference type="GO" id="GO:0005762">
    <property type="term" value="C:mitochondrial large ribosomal subunit"/>
    <property type="evidence" value="ECO:0000318"/>
    <property type="project" value="GO_Central"/>
</dbReference>
<dbReference type="AlphaFoldDB" id="A0A067EYF1"/>
<keyword evidence="5" id="KW-1185">Reference proteome</keyword>
<evidence type="ECO:0000256" key="3">
    <source>
        <dbReference type="SAM" id="MobiDB-lite"/>
    </source>
</evidence>
<evidence type="ECO:0000256" key="2">
    <source>
        <dbReference type="ARBA" id="ARBA00023274"/>
    </source>
</evidence>
<reference evidence="4 5" key="1">
    <citation type="submission" date="2014-04" db="EMBL/GenBank/DDBJ databases">
        <authorList>
            <consortium name="International Citrus Genome Consortium"/>
            <person name="Gmitter F."/>
            <person name="Chen C."/>
            <person name="Farmerie W."/>
            <person name="Harkins T."/>
            <person name="Desany B."/>
            <person name="Mohiuddin M."/>
            <person name="Kodira C."/>
            <person name="Borodovsky M."/>
            <person name="Lomsadze A."/>
            <person name="Burns P."/>
            <person name="Jenkins J."/>
            <person name="Prochnik S."/>
            <person name="Shu S."/>
            <person name="Chapman J."/>
            <person name="Pitluck S."/>
            <person name="Schmutz J."/>
            <person name="Rokhsar D."/>
        </authorList>
    </citation>
    <scope>NUCLEOTIDE SEQUENCE</scope>
</reference>
<organism evidence="4 5">
    <name type="scientific">Citrus sinensis</name>
    <name type="common">Sweet orange</name>
    <name type="synonym">Citrus aurantium var. sinensis</name>
    <dbReference type="NCBI Taxonomy" id="2711"/>
    <lineage>
        <taxon>Eukaryota</taxon>
        <taxon>Viridiplantae</taxon>
        <taxon>Streptophyta</taxon>
        <taxon>Embryophyta</taxon>
        <taxon>Tracheophyta</taxon>
        <taxon>Spermatophyta</taxon>
        <taxon>Magnoliopsida</taxon>
        <taxon>eudicotyledons</taxon>
        <taxon>Gunneridae</taxon>
        <taxon>Pentapetalae</taxon>
        <taxon>rosids</taxon>
        <taxon>malvids</taxon>
        <taxon>Sapindales</taxon>
        <taxon>Rutaceae</taxon>
        <taxon>Aurantioideae</taxon>
        <taxon>Citrus</taxon>
    </lineage>
</organism>
<dbReference type="GO" id="GO:0003729">
    <property type="term" value="F:mRNA binding"/>
    <property type="evidence" value="ECO:0007669"/>
    <property type="project" value="UniProtKB-ARBA"/>
</dbReference>
<evidence type="ECO:0000313" key="5">
    <source>
        <dbReference type="Proteomes" id="UP000027120"/>
    </source>
</evidence>
<sequence length="116" mass="13103">SARTAPEKTEAQNTERERRSTEWEIRSEITEAQNGKQAAGNLPIKLLMPNTFQNIKEIAAKTIPSNGFEVDEARTLNKGGKKKKWGGLLNAKPDYKKAYVTSPPRTRFRCGRICLR</sequence>
<dbReference type="PANTHER" id="PTHR12059">
    <property type="entry name" value="RIBOSOMAL PROTEIN L23-RELATED"/>
    <property type="match status" value="1"/>
</dbReference>
<feature type="compositionally biased region" description="Basic and acidic residues" evidence="3">
    <location>
        <begin position="1"/>
        <end position="29"/>
    </location>
</feature>
<feature type="non-terminal residue" evidence="4">
    <location>
        <position position="1"/>
    </location>
</feature>
<dbReference type="PANTHER" id="PTHR12059:SF5">
    <property type="entry name" value="LARGE RIBOSOMAL SUBUNIT PROTEIN UL23M"/>
    <property type="match status" value="1"/>
</dbReference>